<proteinExistence type="predicted"/>
<name>A0A918UR06_9BACT</name>
<protein>
    <submittedName>
        <fullName evidence="1">Uncharacterized protein</fullName>
    </submittedName>
</protein>
<gene>
    <name evidence="1" type="ORF">GCM10007049_20400</name>
</gene>
<comment type="caution">
    <text evidence="1">The sequence shown here is derived from an EMBL/GenBank/DDBJ whole genome shotgun (WGS) entry which is preliminary data.</text>
</comment>
<reference evidence="1" key="2">
    <citation type="submission" date="2020-09" db="EMBL/GenBank/DDBJ databases">
        <authorList>
            <person name="Sun Q."/>
            <person name="Kim S."/>
        </authorList>
    </citation>
    <scope>NUCLEOTIDE SEQUENCE</scope>
    <source>
        <strain evidence="1">KCTC 12368</strain>
    </source>
</reference>
<reference evidence="1" key="1">
    <citation type="journal article" date="2014" name="Int. J. Syst. Evol. Microbiol.">
        <title>Complete genome sequence of Corynebacterium casei LMG S-19264T (=DSM 44701T), isolated from a smear-ripened cheese.</title>
        <authorList>
            <consortium name="US DOE Joint Genome Institute (JGI-PGF)"/>
            <person name="Walter F."/>
            <person name="Albersmeier A."/>
            <person name="Kalinowski J."/>
            <person name="Ruckert C."/>
        </authorList>
    </citation>
    <scope>NUCLEOTIDE SEQUENCE</scope>
    <source>
        <strain evidence="1">KCTC 12368</strain>
    </source>
</reference>
<organism evidence="1 2">
    <name type="scientific">Echinicola pacifica</name>
    <dbReference type="NCBI Taxonomy" id="346377"/>
    <lineage>
        <taxon>Bacteria</taxon>
        <taxon>Pseudomonadati</taxon>
        <taxon>Bacteroidota</taxon>
        <taxon>Cytophagia</taxon>
        <taxon>Cytophagales</taxon>
        <taxon>Cyclobacteriaceae</taxon>
        <taxon>Echinicola</taxon>
    </lineage>
</organism>
<accession>A0A918UR06</accession>
<dbReference type="EMBL" id="BMWX01000003">
    <property type="protein sequence ID" value="GGZ27485.1"/>
    <property type="molecule type" value="Genomic_DNA"/>
</dbReference>
<dbReference type="Proteomes" id="UP000619457">
    <property type="component" value="Unassembled WGS sequence"/>
</dbReference>
<dbReference type="AlphaFoldDB" id="A0A918UR06"/>
<keyword evidence="2" id="KW-1185">Reference proteome</keyword>
<dbReference type="RefSeq" id="WP_018473050.1">
    <property type="nucleotide sequence ID" value="NZ_BMWX01000003.1"/>
</dbReference>
<evidence type="ECO:0000313" key="2">
    <source>
        <dbReference type="Proteomes" id="UP000619457"/>
    </source>
</evidence>
<evidence type="ECO:0000313" key="1">
    <source>
        <dbReference type="EMBL" id="GGZ27485.1"/>
    </source>
</evidence>
<sequence length="160" mass="17160">MKKQVFQLSFILTFFLLLGCGGGDDPEPQKSAEEIAIEELTGDGSQTWVVAGGGMVTHNGQTVTSDYADFEMTFTASGSNQSYLTLNNHLLFDDSGSWDFSGSNYDQIVLSGAQPAAGQIISFSTIGSNLRLEFNVPQPSIAGGRIMALAGDYVFDLKKK</sequence>
<dbReference type="PROSITE" id="PS51257">
    <property type="entry name" value="PROKAR_LIPOPROTEIN"/>
    <property type="match status" value="1"/>
</dbReference>